<evidence type="ECO:0000256" key="2">
    <source>
        <dbReference type="SAM" id="Phobius"/>
    </source>
</evidence>
<name>A0A0C4ECN5_MAGP6</name>
<evidence type="ECO:0000256" key="1">
    <source>
        <dbReference type="SAM" id="MobiDB-lite"/>
    </source>
</evidence>
<evidence type="ECO:0000259" key="3">
    <source>
        <dbReference type="Pfam" id="PF07950"/>
    </source>
</evidence>
<reference evidence="4" key="1">
    <citation type="submission" date="2010-05" db="EMBL/GenBank/DDBJ databases">
        <title>The Genome Sequence of Magnaporthe poae strain ATCC 64411.</title>
        <authorList>
            <consortium name="The Broad Institute Genome Sequencing Platform"/>
            <consortium name="Broad Institute Genome Sequencing Center for Infectious Disease"/>
            <person name="Ma L.-J."/>
            <person name="Dead R."/>
            <person name="Young S."/>
            <person name="Zeng Q."/>
            <person name="Koehrsen M."/>
            <person name="Alvarado L."/>
            <person name="Berlin A."/>
            <person name="Chapman S.B."/>
            <person name="Chen Z."/>
            <person name="Freedman E."/>
            <person name="Gellesch M."/>
            <person name="Goldberg J."/>
            <person name="Griggs A."/>
            <person name="Gujja S."/>
            <person name="Heilman E.R."/>
            <person name="Heiman D."/>
            <person name="Hepburn T."/>
            <person name="Howarth C."/>
            <person name="Jen D."/>
            <person name="Larson L."/>
            <person name="Mehta T."/>
            <person name="Neiman D."/>
            <person name="Pearson M."/>
            <person name="Roberts A."/>
            <person name="Saif S."/>
            <person name="Shea T."/>
            <person name="Shenoy N."/>
            <person name="Sisk P."/>
            <person name="Stolte C."/>
            <person name="Sykes S."/>
            <person name="Walk T."/>
            <person name="White J."/>
            <person name="Yandava C."/>
            <person name="Haas B."/>
            <person name="Nusbaum C."/>
            <person name="Birren B."/>
        </authorList>
    </citation>
    <scope>NUCLEOTIDE SEQUENCE</scope>
    <source>
        <strain evidence="4">ATCC 64411</strain>
    </source>
</reference>
<reference evidence="6" key="2">
    <citation type="submission" date="2010-05" db="EMBL/GenBank/DDBJ databases">
        <title>The genome sequence of Magnaporthe poae strain ATCC 64411.</title>
        <authorList>
            <person name="Ma L.-J."/>
            <person name="Dead R."/>
            <person name="Young S."/>
            <person name="Zeng Q."/>
            <person name="Koehrsen M."/>
            <person name="Alvarado L."/>
            <person name="Berlin A."/>
            <person name="Chapman S.B."/>
            <person name="Chen Z."/>
            <person name="Freedman E."/>
            <person name="Gellesch M."/>
            <person name="Goldberg J."/>
            <person name="Griggs A."/>
            <person name="Gujja S."/>
            <person name="Heilman E.R."/>
            <person name="Heiman D."/>
            <person name="Hepburn T."/>
            <person name="Howarth C."/>
            <person name="Jen D."/>
            <person name="Larson L."/>
            <person name="Mehta T."/>
            <person name="Neiman D."/>
            <person name="Pearson M."/>
            <person name="Roberts A."/>
            <person name="Saif S."/>
            <person name="Shea T."/>
            <person name="Shenoy N."/>
            <person name="Sisk P."/>
            <person name="Stolte C."/>
            <person name="Sykes S."/>
            <person name="Walk T."/>
            <person name="White J."/>
            <person name="Yandava C."/>
            <person name="Haas B."/>
            <person name="Nusbaum C."/>
            <person name="Birren B."/>
        </authorList>
    </citation>
    <scope>NUCLEOTIDE SEQUENCE [LARGE SCALE GENOMIC DNA]</scope>
    <source>
        <strain evidence="6">ATCC 64411 / 73-15</strain>
    </source>
</reference>
<dbReference type="VEuPathDB" id="FungiDB:MAPG_10466"/>
<dbReference type="EMBL" id="ADBL01002340">
    <property type="status" value="NOT_ANNOTATED_CDS"/>
    <property type="molecule type" value="Genomic_DNA"/>
</dbReference>
<reference evidence="4" key="3">
    <citation type="submission" date="2011-03" db="EMBL/GenBank/DDBJ databases">
        <title>Annotation of Magnaporthe poae ATCC 64411.</title>
        <authorList>
            <person name="Ma L.-J."/>
            <person name="Dead R."/>
            <person name="Young S.K."/>
            <person name="Zeng Q."/>
            <person name="Gargeya S."/>
            <person name="Fitzgerald M."/>
            <person name="Haas B."/>
            <person name="Abouelleil A."/>
            <person name="Alvarado L."/>
            <person name="Arachchi H.M."/>
            <person name="Berlin A."/>
            <person name="Brown A."/>
            <person name="Chapman S.B."/>
            <person name="Chen Z."/>
            <person name="Dunbar C."/>
            <person name="Freedman E."/>
            <person name="Gearin G."/>
            <person name="Gellesch M."/>
            <person name="Goldberg J."/>
            <person name="Griggs A."/>
            <person name="Gujja S."/>
            <person name="Heiman D."/>
            <person name="Howarth C."/>
            <person name="Larson L."/>
            <person name="Lui A."/>
            <person name="MacDonald P.J.P."/>
            <person name="Mehta T."/>
            <person name="Montmayeur A."/>
            <person name="Murphy C."/>
            <person name="Neiman D."/>
            <person name="Pearson M."/>
            <person name="Priest M."/>
            <person name="Roberts A."/>
            <person name="Saif S."/>
            <person name="Shea T."/>
            <person name="Shenoy N."/>
            <person name="Sisk P."/>
            <person name="Stolte C."/>
            <person name="Sykes S."/>
            <person name="Yandava C."/>
            <person name="Wortman J."/>
            <person name="Nusbaum C."/>
            <person name="Birren B."/>
        </authorList>
    </citation>
    <scope>NUCLEOTIDE SEQUENCE</scope>
    <source>
        <strain evidence="4">ATCC 64411</strain>
    </source>
</reference>
<keyword evidence="2" id="KW-0472">Membrane</keyword>
<protein>
    <recommendedName>
        <fullName evidence="3">Mitochondrial adapter protein MCP1 transmembrane domain-containing protein</fullName>
    </recommendedName>
</protein>
<reference evidence="5" key="4">
    <citation type="journal article" date="2015" name="G3 (Bethesda)">
        <title>Genome sequences of three phytopathogenic species of the Magnaporthaceae family of fungi.</title>
        <authorList>
            <person name="Okagaki L.H."/>
            <person name="Nunes C.C."/>
            <person name="Sailsbery J."/>
            <person name="Clay B."/>
            <person name="Brown D."/>
            <person name="John T."/>
            <person name="Oh Y."/>
            <person name="Young N."/>
            <person name="Fitzgerald M."/>
            <person name="Haas B.J."/>
            <person name="Zeng Q."/>
            <person name="Young S."/>
            <person name="Adiconis X."/>
            <person name="Fan L."/>
            <person name="Levin J.Z."/>
            <person name="Mitchell T.K."/>
            <person name="Okubara P.A."/>
            <person name="Farman M.L."/>
            <person name="Kohn L.M."/>
            <person name="Birren B."/>
            <person name="Ma L.-J."/>
            <person name="Dean R.A."/>
        </authorList>
    </citation>
    <scope>NUCLEOTIDE SEQUENCE</scope>
    <source>
        <strain evidence="5">ATCC 64411 / 73-15</strain>
    </source>
</reference>
<dbReference type="PANTHER" id="PTHR38409:SF1">
    <property type="entry name" value="MITOCHONDRIAL ADAPTER PROTEIN MCP1"/>
    <property type="match status" value="1"/>
</dbReference>
<keyword evidence="2" id="KW-0812">Transmembrane</keyword>
<keyword evidence="6" id="KW-1185">Reference proteome</keyword>
<feature type="transmembrane region" description="Helical" evidence="2">
    <location>
        <begin position="169"/>
        <end position="191"/>
    </location>
</feature>
<reference evidence="5" key="5">
    <citation type="submission" date="2015-06" db="UniProtKB">
        <authorList>
            <consortium name="EnsemblFungi"/>
        </authorList>
    </citation>
    <scope>IDENTIFICATION</scope>
    <source>
        <strain evidence="5">ATCC 64411</strain>
    </source>
</reference>
<dbReference type="EnsemblFungi" id="MAPG_10466T0">
    <property type="protein sequence ID" value="MAPG_10466T0"/>
    <property type="gene ID" value="MAPG_10466"/>
</dbReference>
<feature type="region of interest" description="Disordered" evidence="1">
    <location>
        <begin position="16"/>
        <end position="65"/>
    </location>
</feature>
<dbReference type="eggNOG" id="ENOG502SBVX">
    <property type="taxonomic scope" value="Eukaryota"/>
</dbReference>
<feature type="transmembrane region" description="Helical" evidence="2">
    <location>
        <begin position="226"/>
        <end position="247"/>
    </location>
</feature>
<proteinExistence type="predicted"/>
<dbReference type="STRING" id="644358.A0A0C4ECN5"/>
<accession>A0A0C4ECN5</accession>
<feature type="compositionally biased region" description="Low complexity" evidence="1">
    <location>
        <begin position="44"/>
        <end position="65"/>
    </location>
</feature>
<keyword evidence="2" id="KW-1133">Transmembrane helix</keyword>
<dbReference type="OMA" id="GWEAKGW"/>
<dbReference type="GO" id="GO:0055088">
    <property type="term" value="P:lipid homeostasis"/>
    <property type="evidence" value="ECO:0007669"/>
    <property type="project" value="InterPro"/>
</dbReference>
<gene>
    <name evidence="4" type="ORF">MAPG_10466</name>
</gene>
<dbReference type="InterPro" id="IPR012472">
    <property type="entry name" value="MCP1_TM"/>
</dbReference>
<evidence type="ECO:0000313" key="4">
    <source>
        <dbReference type="EMBL" id="KLU90614.1"/>
    </source>
</evidence>
<feature type="domain" description="Mitochondrial adapter protein MCP1 transmembrane" evidence="3">
    <location>
        <begin position="150"/>
        <end position="250"/>
    </location>
</feature>
<dbReference type="AlphaFoldDB" id="A0A0C4ECN5"/>
<dbReference type="PANTHER" id="PTHR38409">
    <property type="entry name" value="MDM10-COMPLEMENTING PROTEIN 1"/>
    <property type="match status" value="1"/>
</dbReference>
<dbReference type="GO" id="GO:0007005">
    <property type="term" value="P:mitochondrion organization"/>
    <property type="evidence" value="ECO:0007669"/>
    <property type="project" value="TreeGrafter"/>
</dbReference>
<sequence length="269" mass="29104">MDRYSRSLRRRASQDTIFSLLELEPSPMDSEKDLPEPPEKDDASSGSSRSRGGVSSTGSTTASLGLSGTGHGPVWYLTRIQRWSSYTFTIFASVHLATTSLVPLVTQSVAASESYLLLSREIYQTRLSEPLLVTIPLVAHVASGMVLRLGDSADVGLAYVAHGFARHPVVSWTAYAALLGLGVGHAVWGWARWLGVGQGASWSGTLVNRSEMVDGRVRKRRRRTWLLINTSVVLVGCVWAGGLGVVAKGGLTPGWVGELYDGLFQRVYL</sequence>
<dbReference type="EMBL" id="GL876975">
    <property type="protein sequence ID" value="KLU90614.1"/>
    <property type="molecule type" value="Genomic_DNA"/>
</dbReference>
<dbReference type="GO" id="GO:0005741">
    <property type="term" value="C:mitochondrial outer membrane"/>
    <property type="evidence" value="ECO:0007669"/>
    <property type="project" value="TreeGrafter"/>
</dbReference>
<dbReference type="EMBL" id="ADBL01002339">
    <property type="status" value="NOT_ANNOTATED_CDS"/>
    <property type="molecule type" value="Genomic_DNA"/>
</dbReference>
<dbReference type="Proteomes" id="UP000011715">
    <property type="component" value="Unassembled WGS sequence"/>
</dbReference>
<feature type="compositionally biased region" description="Basic and acidic residues" evidence="1">
    <location>
        <begin position="29"/>
        <end position="43"/>
    </location>
</feature>
<organism evidence="5 6">
    <name type="scientific">Magnaporthiopsis poae (strain ATCC 64411 / 73-15)</name>
    <name type="common">Kentucky bluegrass fungus</name>
    <name type="synonym">Magnaporthe poae</name>
    <dbReference type="NCBI Taxonomy" id="644358"/>
    <lineage>
        <taxon>Eukaryota</taxon>
        <taxon>Fungi</taxon>
        <taxon>Dikarya</taxon>
        <taxon>Ascomycota</taxon>
        <taxon>Pezizomycotina</taxon>
        <taxon>Sordariomycetes</taxon>
        <taxon>Sordariomycetidae</taxon>
        <taxon>Magnaporthales</taxon>
        <taxon>Magnaporthaceae</taxon>
        <taxon>Magnaporthiopsis</taxon>
    </lineage>
</organism>
<evidence type="ECO:0000313" key="5">
    <source>
        <dbReference type="EnsemblFungi" id="MAPG_10466T0"/>
    </source>
</evidence>
<evidence type="ECO:0000313" key="6">
    <source>
        <dbReference type="Proteomes" id="UP000011715"/>
    </source>
</evidence>
<dbReference type="InterPro" id="IPR039960">
    <property type="entry name" value="MCP1"/>
</dbReference>
<feature type="transmembrane region" description="Helical" evidence="2">
    <location>
        <begin position="130"/>
        <end position="149"/>
    </location>
</feature>
<dbReference type="OrthoDB" id="10259513at2759"/>
<dbReference type="Pfam" id="PF07950">
    <property type="entry name" value="MCP1_TM"/>
    <property type="match status" value="1"/>
</dbReference>